<dbReference type="InterPro" id="IPR000563">
    <property type="entry name" value="Flag_FliH"/>
</dbReference>
<evidence type="ECO:0000256" key="6">
    <source>
        <dbReference type="ARBA" id="ARBA00022490"/>
    </source>
</evidence>
<keyword evidence="6" id="KW-0963">Cytoplasm</keyword>
<keyword evidence="7" id="KW-1005">Bacterial flagellum biogenesis</keyword>
<dbReference type="EMBL" id="CP000089">
    <property type="protein sequence ID" value="AAZ45527.1"/>
    <property type="molecule type" value="Genomic_DNA"/>
</dbReference>
<evidence type="ECO:0000256" key="1">
    <source>
        <dbReference type="ARBA" id="ARBA00003041"/>
    </source>
</evidence>
<sequence length="231" mass="25043">MIIPKEELTHFHRWQAGSFDAKPVPVVEVQTPAPDTHDAPPADVQSNQEFKLPTAEDIERMHEEARNSGYQAGFAEGQAAGEKQAREIAEAQAQQFSSLIGNLKNAVANLEQTAADQLLALAIEIAAQVTRSAITLKPELLLPVIREAVSALPMHHAHVVLRLNPGDIEHVRAAAGEQLAQIGTQLIEDISVAQGGCLLQAGSSEVDATIETRWKRVLEAIGTEPQEWLKP</sequence>
<evidence type="ECO:0000256" key="5">
    <source>
        <dbReference type="ARBA" id="ARBA00022448"/>
    </source>
</evidence>
<keyword evidence="11" id="KW-0969">Cilium</keyword>
<evidence type="ECO:0000256" key="9">
    <source>
        <dbReference type="ARBA" id="ARBA00023225"/>
    </source>
</evidence>
<dbReference type="HOGENOM" id="CLU_062625_4_1_4"/>
<evidence type="ECO:0000256" key="2">
    <source>
        <dbReference type="ARBA" id="ARBA00004496"/>
    </source>
</evidence>
<comment type="function">
    <text evidence="1">Needed for flagellar regrowth and assembly.</text>
</comment>
<dbReference type="STRING" id="159087.Daro_0771"/>
<dbReference type="KEGG" id="dar:Daro_0771"/>
<dbReference type="PANTHER" id="PTHR34982:SF1">
    <property type="entry name" value="FLAGELLAR ASSEMBLY PROTEIN FLIH"/>
    <property type="match status" value="1"/>
</dbReference>
<keyword evidence="9" id="KW-1006">Bacterial flagellum protein export</keyword>
<evidence type="ECO:0000256" key="3">
    <source>
        <dbReference type="ARBA" id="ARBA00006602"/>
    </source>
</evidence>
<evidence type="ECO:0000256" key="4">
    <source>
        <dbReference type="ARBA" id="ARBA00016507"/>
    </source>
</evidence>
<name>Q47I04_DECAR</name>
<keyword evidence="8" id="KW-0653">Protein transport</keyword>
<dbReference type="PANTHER" id="PTHR34982">
    <property type="entry name" value="YOP PROTEINS TRANSLOCATION PROTEIN L"/>
    <property type="match status" value="1"/>
</dbReference>
<comment type="similarity">
    <text evidence="3">Belongs to the FliH family.</text>
</comment>
<keyword evidence="11" id="KW-0282">Flagellum</keyword>
<dbReference type="Pfam" id="PF02108">
    <property type="entry name" value="FliH"/>
    <property type="match status" value="1"/>
</dbReference>
<dbReference type="eggNOG" id="COG1317">
    <property type="taxonomic scope" value="Bacteria"/>
</dbReference>
<dbReference type="GO" id="GO:0009288">
    <property type="term" value="C:bacterial-type flagellum"/>
    <property type="evidence" value="ECO:0007669"/>
    <property type="project" value="InterPro"/>
</dbReference>
<protein>
    <recommendedName>
        <fullName evidence="4">Flagellar assembly protein FliH</fullName>
    </recommendedName>
</protein>
<dbReference type="PRINTS" id="PR01003">
    <property type="entry name" value="FLGFLIH"/>
</dbReference>
<reference evidence="11" key="1">
    <citation type="submission" date="2005-08" db="EMBL/GenBank/DDBJ databases">
        <title>Complete sequence of Dechloromonas aromatica RCB.</title>
        <authorList>
            <person name="Salinero K.K."/>
            <person name="Copeland A."/>
            <person name="Lucas S."/>
            <person name="Lapidus A."/>
            <person name="Barry K."/>
            <person name="Detter J.C."/>
            <person name="Glavina T."/>
            <person name="Hammon N."/>
            <person name="Israni S."/>
            <person name="Pitluck S."/>
            <person name="Di Bartolo G."/>
            <person name="Trong S."/>
            <person name="Schmutz J."/>
            <person name="Larimer F."/>
            <person name="Land M."/>
            <person name="Ivanova N."/>
            <person name="Richardson P."/>
        </authorList>
    </citation>
    <scope>NUCLEOTIDE SEQUENCE</scope>
    <source>
        <strain evidence="11">RCB</strain>
    </source>
</reference>
<keyword evidence="5" id="KW-0813">Transport</keyword>
<evidence type="ECO:0000256" key="8">
    <source>
        <dbReference type="ARBA" id="ARBA00022927"/>
    </source>
</evidence>
<evidence type="ECO:0000313" key="11">
    <source>
        <dbReference type="EMBL" id="AAZ45527.1"/>
    </source>
</evidence>
<feature type="domain" description="Flagellar assembly protein FliH/Type III secretion system HrpE" evidence="10">
    <location>
        <begin position="91"/>
        <end position="217"/>
    </location>
</feature>
<dbReference type="GO" id="GO:0015031">
    <property type="term" value="P:protein transport"/>
    <property type="evidence" value="ECO:0007669"/>
    <property type="project" value="UniProtKB-KW"/>
</dbReference>
<gene>
    <name evidence="11" type="ordered locus">Daro_0771</name>
</gene>
<dbReference type="GO" id="GO:0003774">
    <property type="term" value="F:cytoskeletal motor activity"/>
    <property type="evidence" value="ECO:0007669"/>
    <property type="project" value="InterPro"/>
</dbReference>
<organism evidence="11">
    <name type="scientific">Dechloromonas aromatica (strain RCB)</name>
    <dbReference type="NCBI Taxonomy" id="159087"/>
    <lineage>
        <taxon>Bacteria</taxon>
        <taxon>Pseudomonadati</taxon>
        <taxon>Pseudomonadota</taxon>
        <taxon>Betaproteobacteria</taxon>
        <taxon>Rhodocyclales</taxon>
        <taxon>Azonexaceae</taxon>
        <taxon>Dechloromonas</taxon>
    </lineage>
</organism>
<dbReference type="InterPro" id="IPR018035">
    <property type="entry name" value="Flagellar_FliH/T3SS_HrpE"/>
</dbReference>
<evidence type="ECO:0000259" key="10">
    <source>
        <dbReference type="Pfam" id="PF02108"/>
    </source>
</evidence>
<accession>Q47I04</accession>
<dbReference type="SUPFAM" id="SSF160527">
    <property type="entry name" value="V-type ATPase subunit E-like"/>
    <property type="match status" value="1"/>
</dbReference>
<dbReference type="OrthoDB" id="5296952at2"/>
<proteinExistence type="inferred from homology"/>
<evidence type="ECO:0000256" key="7">
    <source>
        <dbReference type="ARBA" id="ARBA00022795"/>
    </source>
</evidence>
<dbReference type="GO" id="GO:0071973">
    <property type="term" value="P:bacterial-type flagellum-dependent cell motility"/>
    <property type="evidence" value="ECO:0007669"/>
    <property type="project" value="InterPro"/>
</dbReference>
<dbReference type="GO" id="GO:0005829">
    <property type="term" value="C:cytosol"/>
    <property type="evidence" value="ECO:0007669"/>
    <property type="project" value="TreeGrafter"/>
</dbReference>
<dbReference type="AlphaFoldDB" id="Q47I04"/>
<keyword evidence="11" id="KW-0966">Cell projection</keyword>
<comment type="subcellular location">
    <subcellularLocation>
        <location evidence="2">Cytoplasm</location>
    </subcellularLocation>
</comment>
<dbReference type="GO" id="GO:0044781">
    <property type="term" value="P:bacterial-type flagellum organization"/>
    <property type="evidence" value="ECO:0007669"/>
    <property type="project" value="UniProtKB-KW"/>
</dbReference>
<dbReference type="InterPro" id="IPR051472">
    <property type="entry name" value="T3SS_Stator/FliH"/>
</dbReference>